<dbReference type="PANTHER" id="PTHR33055:SF13">
    <property type="entry name" value="TRANSPOSASE"/>
    <property type="match status" value="1"/>
</dbReference>
<dbReference type="GO" id="GO:0006313">
    <property type="term" value="P:DNA transposition"/>
    <property type="evidence" value="ECO:0007669"/>
    <property type="project" value="InterPro"/>
</dbReference>
<reference evidence="3 4" key="1">
    <citation type="submission" date="2019-07" db="EMBL/GenBank/DDBJ databases">
        <title>Genomic Encyclopedia of Archaeal and Bacterial Type Strains, Phase II (KMG-II): from individual species to whole genera.</title>
        <authorList>
            <person name="Goeker M."/>
        </authorList>
    </citation>
    <scope>NUCLEOTIDE SEQUENCE [LARGE SCALE GENOMIC DNA]</scope>
    <source>
        <strain evidence="3 4">DSM 18850</strain>
    </source>
</reference>
<dbReference type="Pfam" id="PF02371">
    <property type="entry name" value="Transposase_20"/>
    <property type="match status" value="1"/>
</dbReference>
<dbReference type="AlphaFoldDB" id="A0A5S5CU47"/>
<dbReference type="GO" id="GO:0004803">
    <property type="term" value="F:transposase activity"/>
    <property type="evidence" value="ECO:0007669"/>
    <property type="project" value="InterPro"/>
</dbReference>
<dbReference type="PANTHER" id="PTHR33055">
    <property type="entry name" value="TRANSPOSASE FOR INSERTION SEQUENCE ELEMENT IS1111A"/>
    <property type="match status" value="1"/>
</dbReference>
<dbReference type="InterPro" id="IPR047650">
    <property type="entry name" value="Transpos_IS110"/>
</dbReference>
<evidence type="ECO:0000313" key="4">
    <source>
        <dbReference type="Proteomes" id="UP000325105"/>
    </source>
</evidence>
<accession>A0A5S5CU47</accession>
<evidence type="ECO:0000259" key="1">
    <source>
        <dbReference type="Pfam" id="PF01548"/>
    </source>
</evidence>
<feature type="domain" description="Transposase IS110-like N-terminal" evidence="1">
    <location>
        <begin position="15"/>
        <end position="158"/>
    </location>
</feature>
<dbReference type="InterPro" id="IPR003346">
    <property type="entry name" value="Transposase_20"/>
</dbReference>
<dbReference type="EMBL" id="VNHX01000050">
    <property type="protein sequence ID" value="TYP86366.1"/>
    <property type="molecule type" value="Genomic_DNA"/>
</dbReference>
<proteinExistence type="predicted"/>
<name>A0A5S5CU47_9SPHI</name>
<dbReference type="InterPro" id="IPR002525">
    <property type="entry name" value="Transp_IS110-like_N"/>
</dbReference>
<dbReference type="GO" id="GO:0003677">
    <property type="term" value="F:DNA binding"/>
    <property type="evidence" value="ECO:0007669"/>
    <property type="project" value="InterPro"/>
</dbReference>
<organism evidence="3 4">
    <name type="scientific">Sphingobacterium allocomposti</name>
    <dbReference type="NCBI Taxonomy" id="415956"/>
    <lineage>
        <taxon>Bacteria</taxon>
        <taxon>Pseudomonadati</taxon>
        <taxon>Bacteroidota</taxon>
        <taxon>Sphingobacteriia</taxon>
        <taxon>Sphingobacteriales</taxon>
        <taxon>Sphingobacteriaceae</taxon>
        <taxon>Sphingobacterium</taxon>
    </lineage>
</organism>
<dbReference type="Proteomes" id="UP000325105">
    <property type="component" value="Unassembled WGS sequence"/>
</dbReference>
<comment type="caution">
    <text evidence="3">The sequence shown here is derived from an EMBL/GenBank/DDBJ whole genome shotgun (WGS) entry which is preliminary data.</text>
</comment>
<protein>
    <submittedName>
        <fullName evidence="3">Transposase</fullName>
    </submittedName>
</protein>
<dbReference type="RefSeq" id="WP_148910444.1">
    <property type="nucleotide sequence ID" value="NZ_VNHX01000050.1"/>
</dbReference>
<dbReference type="Pfam" id="PF01548">
    <property type="entry name" value="DEDD_Tnp_IS110"/>
    <property type="match status" value="1"/>
</dbReference>
<dbReference type="NCBIfam" id="NF033542">
    <property type="entry name" value="transpos_IS110"/>
    <property type="match status" value="1"/>
</dbReference>
<evidence type="ECO:0000313" key="3">
    <source>
        <dbReference type="EMBL" id="TYP86366.1"/>
    </source>
</evidence>
<keyword evidence="4" id="KW-1185">Reference proteome</keyword>
<dbReference type="OrthoDB" id="964423at2"/>
<sequence length="351" mass="40494">METKLRDFSGESVYVGIDSHLKRWQVTLMSEELELQSFSQEPDSGRLISFLERHFPGADYHCVYEAGFSGFNAQRELAEAGIDCIVIHPADVPTSDREKRQKSDRIDSRKLARGLKNGDFKAINVPDVRRQQDRSLLRVHNRITRDITRVKNRIKFFLMFFGITVPKEYGGRWSKGFRAWLGTVHPGGYGDIGLGCLRDQLEYLLTRQKELEKKIKLLSRESRYRTDFDNLLSVPGVGWQTAMVLLTEIGDISRFSGIRELCSYFGLIPNCHNSGETVRIGRNTKRGNVYLKYILLEAAWMAIRYDPSLLLCYKSVIGRMDGNKAIIKVARKLLNRIRFVMKNKQPYRICE</sequence>
<feature type="domain" description="Transposase IS116/IS110/IS902 C-terminal" evidence="2">
    <location>
        <begin position="230"/>
        <end position="309"/>
    </location>
</feature>
<gene>
    <name evidence="3" type="ORF">BC792_1501</name>
</gene>
<evidence type="ECO:0000259" key="2">
    <source>
        <dbReference type="Pfam" id="PF02371"/>
    </source>
</evidence>